<keyword evidence="3" id="KW-1185">Reference proteome</keyword>
<keyword evidence="1" id="KW-0732">Signal</keyword>
<reference evidence="2" key="2">
    <citation type="submission" date="2023-01" db="EMBL/GenBank/DDBJ databases">
        <title>Draft genome sequence of Portibacter lacus strain NBRC 108769.</title>
        <authorList>
            <person name="Sun Q."/>
            <person name="Mori K."/>
        </authorList>
    </citation>
    <scope>NUCLEOTIDE SEQUENCE</scope>
    <source>
        <strain evidence="2">NBRC 108769</strain>
    </source>
</reference>
<accession>A0AA37SQ06</accession>
<organism evidence="2 3">
    <name type="scientific">Portibacter lacus</name>
    <dbReference type="NCBI Taxonomy" id="1099794"/>
    <lineage>
        <taxon>Bacteria</taxon>
        <taxon>Pseudomonadati</taxon>
        <taxon>Bacteroidota</taxon>
        <taxon>Saprospiria</taxon>
        <taxon>Saprospirales</taxon>
        <taxon>Haliscomenobacteraceae</taxon>
        <taxon>Portibacter</taxon>
    </lineage>
</organism>
<evidence type="ECO:0000313" key="2">
    <source>
        <dbReference type="EMBL" id="GLR18751.1"/>
    </source>
</evidence>
<name>A0AA37SQ06_9BACT</name>
<gene>
    <name evidence="2" type="ORF">GCM10007940_33670</name>
</gene>
<dbReference type="NCBIfam" id="TIGR04131">
    <property type="entry name" value="Bac_Flav_CTERM"/>
    <property type="match status" value="1"/>
</dbReference>
<comment type="caution">
    <text evidence="2">The sequence shown here is derived from an EMBL/GenBank/DDBJ whole genome shotgun (WGS) entry which is preliminary data.</text>
</comment>
<dbReference type="InterPro" id="IPR026341">
    <property type="entry name" value="T9SS_type_B"/>
</dbReference>
<dbReference type="AlphaFoldDB" id="A0AA37SQ06"/>
<feature type="chain" id="PRO_5041354536" description="Gliding motility-associated C-terminal domain-containing protein" evidence="1">
    <location>
        <begin position="21"/>
        <end position="363"/>
    </location>
</feature>
<dbReference type="RefSeq" id="WP_235292698.1">
    <property type="nucleotide sequence ID" value="NZ_BSOH01000023.1"/>
</dbReference>
<feature type="signal peptide" evidence="1">
    <location>
        <begin position="1"/>
        <end position="20"/>
    </location>
</feature>
<dbReference type="Pfam" id="PF13585">
    <property type="entry name" value="CHU_C"/>
    <property type="match status" value="1"/>
</dbReference>
<evidence type="ECO:0008006" key="4">
    <source>
        <dbReference type="Google" id="ProtNLM"/>
    </source>
</evidence>
<evidence type="ECO:0000256" key="1">
    <source>
        <dbReference type="SAM" id="SignalP"/>
    </source>
</evidence>
<evidence type="ECO:0000313" key="3">
    <source>
        <dbReference type="Proteomes" id="UP001156666"/>
    </source>
</evidence>
<sequence>MLRKTVCFLTCLLTIIYLDAQIDTLYVCDPGDTIQLEVVKGAYAYTWSSATSLSNAHIYNPIAKPYVETTYIAEILTGIKNENLISNADFSEGNIGFTSDYDFKKIIISQGTYGVDYSPADLNGIYFARCSDHTDGAGKMMVVDGSPISNSNVWCQNITVEPNTNYAFSAWLASSNPANPAQLSFQVNGQQVGNVLTATTQVCEWLQFYGIWNSGETDSAEICIINKNLNPTGNDFALDDLAFYELEDIIYDTTVVIIEGLIAAKERRVYFPTAFSPNDDRENDRFEVFLGKGTEFIKEMKIFDVWGNQVFKSELCVYHEETCFWDGYVNGNPAQNGTYIYTAKILFSDKEIHQFTGSVQLIR</sequence>
<dbReference type="Gene3D" id="2.60.120.260">
    <property type="entry name" value="Galactose-binding domain-like"/>
    <property type="match status" value="1"/>
</dbReference>
<dbReference type="EMBL" id="BSOH01000023">
    <property type="protein sequence ID" value="GLR18751.1"/>
    <property type="molecule type" value="Genomic_DNA"/>
</dbReference>
<dbReference type="Proteomes" id="UP001156666">
    <property type="component" value="Unassembled WGS sequence"/>
</dbReference>
<proteinExistence type="predicted"/>
<reference evidence="2" key="1">
    <citation type="journal article" date="2014" name="Int. J. Syst. Evol. Microbiol.">
        <title>Complete genome sequence of Corynebacterium casei LMG S-19264T (=DSM 44701T), isolated from a smear-ripened cheese.</title>
        <authorList>
            <consortium name="US DOE Joint Genome Institute (JGI-PGF)"/>
            <person name="Walter F."/>
            <person name="Albersmeier A."/>
            <person name="Kalinowski J."/>
            <person name="Ruckert C."/>
        </authorList>
    </citation>
    <scope>NUCLEOTIDE SEQUENCE</scope>
    <source>
        <strain evidence="2">NBRC 108769</strain>
    </source>
</reference>
<protein>
    <recommendedName>
        <fullName evidence="4">Gliding motility-associated C-terminal domain-containing protein</fullName>
    </recommendedName>
</protein>